<gene>
    <name evidence="1" type="ORF">FXF65_35445</name>
</gene>
<name>A0A5D0TUJ7_9ACTN</name>
<dbReference type="Proteomes" id="UP000322634">
    <property type="component" value="Unassembled WGS sequence"/>
</dbReference>
<keyword evidence="2" id="KW-1185">Reference proteome</keyword>
<protein>
    <recommendedName>
        <fullName evidence="3">S1 family peptidase</fullName>
    </recommendedName>
</protein>
<evidence type="ECO:0000313" key="1">
    <source>
        <dbReference type="EMBL" id="TYC09527.1"/>
    </source>
</evidence>
<proteinExistence type="predicted"/>
<sequence>MDFAAEDPRVYFQPPPGAASGAAAVSGAVLDVRDEIGAAIRSGVQDRAASGYALPGEGAGAGNVQGVAIGLGDPHHGGTPGEPILTVYVAEPASPDRVRTAVVDDMGVRAAADVPMRVVAGGVVDALSNRALVRPAPGGFSAAHPAVPDGTLGCLATGREQPRDDMLLALSNNHVFADSNRAAAGDCVCQPAPADGGTCPADQIAALESFVPIDFAGGTNLVDCATAWCWPDRVTPELGVQTAEGVRRFRIGSEIETPALGMIVGKTGRTTQLTRGIVTGVRWSGVVSYGTAGQAFFADQVVVEPLGDGPFSAGGDSGSCVWTWQDREPVGLLFAGTPAFSLANPMSLVAYALDIDLFT</sequence>
<organism evidence="1 2">
    <name type="scientific">Actinomadura syzygii</name>
    <dbReference type="NCBI Taxonomy" id="1427538"/>
    <lineage>
        <taxon>Bacteria</taxon>
        <taxon>Bacillati</taxon>
        <taxon>Actinomycetota</taxon>
        <taxon>Actinomycetes</taxon>
        <taxon>Streptosporangiales</taxon>
        <taxon>Thermomonosporaceae</taxon>
        <taxon>Actinomadura</taxon>
    </lineage>
</organism>
<comment type="caution">
    <text evidence="1">The sequence shown here is derived from an EMBL/GenBank/DDBJ whole genome shotgun (WGS) entry which is preliminary data.</text>
</comment>
<dbReference type="InterPro" id="IPR009003">
    <property type="entry name" value="Peptidase_S1_PA"/>
</dbReference>
<dbReference type="RefSeq" id="WP_148354419.1">
    <property type="nucleotide sequence ID" value="NZ_JBHSBF010000024.1"/>
</dbReference>
<dbReference type="Gene3D" id="2.40.10.10">
    <property type="entry name" value="Trypsin-like serine proteases"/>
    <property type="match status" value="1"/>
</dbReference>
<dbReference type="InterPro" id="IPR043504">
    <property type="entry name" value="Peptidase_S1_PA_chymotrypsin"/>
</dbReference>
<dbReference type="AlphaFoldDB" id="A0A5D0TUJ7"/>
<dbReference type="OrthoDB" id="104542at2"/>
<dbReference type="SUPFAM" id="SSF50494">
    <property type="entry name" value="Trypsin-like serine proteases"/>
    <property type="match status" value="1"/>
</dbReference>
<evidence type="ECO:0008006" key="3">
    <source>
        <dbReference type="Google" id="ProtNLM"/>
    </source>
</evidence>
<accession>A0A5D0TUJ7</accession>
<evidence type="ECO:0000313" key="2">
    <source>
        <dbReference type="Proteomes" id="UP000322634"/>
    </source>
</evidence>
<dbReference type="EMBL" id="VSFF01000014">
    <property type="protein sequence ID" value="TYC09527.1"/>
    <property type="molecule type" value="Genomic_DNA"/>
</dbReference>
<reference evidence="1 2" key="1">
    <citation type="submission" date="2019-08" db="EMBL/GenBank/DDBJ databases">
        <title>Actinomadura sp. nov. CYP1-5 isolated from mountain soil.</title>
        <authorList>
            <person name="Songsumanus A."/>
            <person name="Kuncharoen N."/>
            <person name="Kudo T."/>
            <person name="Yuki M."/>
            <person name="Igarashi Y."/>
            <person name="Tanasupawat S."/>
        </authorList>
    </citation>
    <scope>NUCLEOTIDE SEQUENCE [LARGE SCALE GENOMIC DNA]</scope>
    <source>
        <strain evidence="1 2">GKU157</strain>
    </source>
</reference>